<keyword evidence="2" id="KW-1185">Reference proteome</keyword>
<comment type="caution">
    <text evidence="1">The sequence shown here is derived from an EMBL/GenBank/DDBJ whole genome shotgun (WGS) entry which is preliminary data.</text>
</comment>
<dbReference type="EMBL" id="PSZP01000003">
    <property type="protein sequence ID" value="TCG11846.1"/>
    <property type="molecule type" value="Genomic_DNA"/>
</dbReference>
<evidence type="ECO:0000313" key="1">
    <source>
        <dbReference type="EMBL" id="TCG11846.1"/>
    </source>
</evidence>
<gene>
    <name evidence="1" type="ORF">C4B25_00815</name>
</gene>
<dbReference type="Proteomes" id="UP000291072">
    <property type="component" value="Unassembled WGS sequence"/>
</dbReference>
<dbReference type="NCBIfam" id="NF045830">
    <property type="entry name" value="MYPU_1760_HExxH"/>
    <property type="match status" value="1"/>
</dbReference>
<dbReference type="InterPro" id="IPR054786">
    <property type="entry name" value="MYPU_1760-like"/>
</dbReference>
<protein>
    <submittedName>
        <fullName evidence="1">Uncharacterized protein</fullName>
    </submittedName>
</protein>
<sequence length="613" mass="70834">MKKPKLSLLAYTIVGALVGSSVGFGGYFIYKAVQKEEKVFEGYVELGEPKTIWFNSGALNADKSKANKSWDFQIKVYPYQNGDYWLDDDGLKELREAIWKKLYHGQEISTLDNMVFGNVNMIGESSNGLYFPLTKEMFLNIAGWKNHKNLSNKKKIDGIMSTITHEYGHHIANMYLTTSYSTHSWNGDNGNVPTVEKEDGTRELTNWNSEFTEKFYRDLKYDDTTFLYGKGGIREGETGKGNGRVESIARKVNLHDLFWNANSDRSVKYNEGRQVFGIPGVIGRIKNHRSFGKVGSVAWGPNDDWYIKYRYSLDEIVTRQLSQLMHVYDLPDKRDFFDHMIRENGNKQTVNFDSFISDARSMYQVYVSDDPWKKAKFELDPFYKDSVFRNQVVTRNVYNNFRNAMGYHKMISNIYGLNLTHATVDKETGSKFANYNDGELNQHKFKITGWTPKDVKGVFYGDVTGGNPSQGDIDLDLMKFGTEAERKKLWNFDRKDSLFAQDKVDSHPFKNNGGDWLPFSTNKYLESRGRFYSGSEFRWWVDENTDGNATPDEMLSTAAILKKYNDATEEDVINRVLPVSTFRQTWNEGDIFPRLRYLTDIDEGRKKLVIRLY</sequence>
<organism evidence="1 2">
    <name type="scientific">Mycoplasma todarodis</name>
    <dbReference type="NCBI Taxonomy" id="1937191"/>
    <lineage>
        <taxon>Bacteria</taxon>
        <taxon>Bacillati</taxon>
        <taxon>Mycoplasmatota</taxon>
        <taxon>Mollicutes</taxon>
        <taxon>Mycoplasmataceae</taxon>
        <taxon>Mycoplasma</taxon>
    </lineage>
</organism>
<evidence type="ECO:0000313" key="2">
    <source>
        <dbReference type="Proteomes" id="UP000291072"/>
    </source>
</evidence>
<accession>A0A4R0XQI5</accession>
<dbReference type="RefSeq" id="WP_131613167.1">
    <property type="nucleotide sequence ID" value="NZ_PSZP01000003.1"/>
</dbReference>
<reference evidence="1 2" key="1">
    <citation type="submission" date="2018-02" db="EMBL/GenBank/DDBJ databases">
        <title>Mycoplasma marinum and Mycoplasma todarodis sp. nov., moderately halophilic and psychrotolerant mycoplasmas isolated from cephalopods.</title>
        <authorList>
            <person name="Viver T."/>
        </authorList>
    </citation>
    <scope>NUCLEOTIDE SEQUENCE [LARGE SCALE GENOMIC DNA]</scope>
    <source>
        <strain evidence="1 2">5H</strain>
    </source>
</reference>
<dbReference type="AlphaFoldDB" id="A0A4R0XQI5"/>
<name>A0A4R0XQI5_9MOLU</name>
<dbReference type="OrthoDB" id="393673at2"/>
<proteinExistence type="predicted"/>